<proteinExistence type="predicted"/>
<feature type="region of interest" description="Disordered" evidence="1">
    <location>
        <begin position="128"/>
        <end position="148"/>
    </location>
</feature>
<name>A0A1V6UET1_9EURO</name>
<dbReference type="InterPro" id="IPR036291">
    <property type="entry name" value="NAD(P)-bd_dom_sf"/>
</dbReference>
<dbReference type="Pfam" id="PF01370">
    <property type="entry name" value="Epimerase"/>
    <property type="match status" value="1"/>
</dbReference>
<dbReference type="InterPro" id="IPR001509">
    <property type="entry name" value="Epimerase_deHydtase"/>
</dbReference>
<reference evidence="4" key="1">
    <citation type="journal article" date="2017" name="Nat. Microbiol.">
        <title>Global analysis of biosynthetic gene clusters reveals vast potential of secondary metabolite production in Penicillium species.</title>
        <authorList>
            <person name="Nielsen J.C."/>
            <person name="Grijseels S."/>
            <person name="Prigent S."/>
            <person name="Ji B."/>
            <person name="Dainat J."/>
            <person name="Nielsen K.F."/>
            <person name="Frisvad J.C."/>
            <person name="Workman M."/>
            <person name="Nielsen J."/>
        </authorList>
    </citation>
    <scope>NUCLEOTIDE SEQUENCE [LARGE SCALE GENOMIC DNA]</scope>
    <source>
        <strain evidence="4">IBT 31321</strain>
    </source>
</reference>
<sequence length="347" mass="38110">MAMALQSQTVLVTGANGYIGNAVCRAFVQAGWTVYGLVRRSDAFTDLAAEEIIPVHGSIGDDSFVPALLTQQKTFNVIVSTTENVGNFKSHFKDIVSMLLAVSESSNASGVRPLVMFTSGCKDYGMTGRDDSEGLAPHTEASPLDPPSTIADRCFTSPKIFQYSHAFDAVLLRPTTVFGRSSSYYGPFFELAQHAKYTSTPLILPAHPKSIVHGAHVDDCANAYVSIAEFDRTRIAGQCYNISSNRYETLDEIAQVLVEEYNLENGVVYEPPLHKPGSQFDIVQILTGFSQWVGSEKLRQDVGWKDRRHLFSEGLKAYRLAYEAAVESGHSNVSRVKGYIEAFAIKK</sequence>
<dbReference type="GO" id="GO:0005737">
    <property type="term" value="C:cytoplasm"/>
    <property type="evidence" value="ECO:0007669"/>
    <property type="project" value="TreeGrafter"/>
</dbReference>
<feature type="domain" description="NAD-dependent epimerase/dehydratase" evidence="2">
    <location>
        <begin position="10"/>
        <end position="242"/>
    </location>
</feature>
<evidence type="ECO:0000313" key="4">
    <source>
        <dbReference type="Proteomes" id="UP000191500"/>
    </source>
</evidence>
<dbReference type="SUPFAM" id="SSF51735">
    <property type="entry name" value="NAD(P)-binding Rossmann-fold domains"/>
    <property type="match status" value="1"/>
</dbReference>
<accession>A0A1V6UET1</accession>
<evidence type="ECO:0000256" key="1">
    <source>
        <dbReference type="SAM" id="MobiDB-lite"/>
    </source>
</evidence>
<dbReference type="Gene3D" id="3.40.50.720">
    <property type="entry name" value="NAD(P)-binding Rossmann-like Domain"/>
    <property type="match status" value="1"/>
</dbReference>
<dbReference type="PANTHER" id="PTHR48079:SF6">
    <property type="entry name" value="NAD(P)-BINDING DOMAIN-CONTAINING PROTEIN-RELATED"/>
    <property type="match status" value="1"/>
</dbReference>
<dbReference type="GO" id="GO:0004029">
    <property type="term" value="F:aldehyde dehydrogenase (NAD+) activity"/>
    <property type="evidence" value="ECO:0007669"/>
    <property type="project" value="TreeGrafter"/>
</dbReference>
<evidence type="ECO:0000259" key="2">
    <source>
        <dbReference type="Pfam" id="PF01370"/>
    </source>
</evidence>
<dbReference type="EMBL" id="MDDG01000011">
    <property type="protein sequence ID" value="OQE36982.1"/>
    <property type="molecule type" value="Genomic_DNA"/>
</dbReference>
<gene>
    <name evidence="3" type="ORF">PENCOP_c011G04799</name>
</gene>
<organism evidence="3 4">
    <name type="scientific">Penicillium coprophilum</name>
    <dbReference type="NCBI Taxonomy" id="36646"/>
    <lineage>
        <taxon>Eukaryota</taxon>
        <taxon>Fungi</taxon>
        <taxon>Dikarya</taxon>
        <taxon>Ascomycota</taxon>
        <taxon>Pezizomycotina</taxon>
        <taxon>Eurotiomycetes</taxon>
        <taxon>Eurotiomycetidae</taxon>
        <taxon>Eurotiales</taxon>
        <taxon>Aspergillaceae</taxon>
        <taxon>Penicillium</taxon>
    </lineage>
</organism>
<comment type="caution">
    <text evidence="3">The sequence shown here is derived from an EMBL/GenBank/DDBJ whole genome shotgun (WGS) entry which is preliminary data.</text>
</comment>
<protein>
    <recommendedName>
        <fullName evidence="2">NAD-dependent epimerase/dehydratase domain-containing protein</fullName>
    </recommendedName>
</protein>
<dbReference type="AlphaFoldDB" id="A0A1V6UET1"/>
<evidence type="ECO:0000313" key="3">
    <source>
        <dbReference type="EMBL" id="OQE36982.1"/>
    </source>
</evidence>
<dbReference type="Proteomes" id="UP000191500">
    <property type="component" value="Unassembled WGS sequence"/>
</dbReference>
<dbReference type="InterPro" id="IPR051783">
    <property type="entry name" value="NAD(P)-dependent_oxidoreduct"/>
</dbReference>
<keyword evidence="4" id="KW-1185">Reference proteome</keyword>
<dbReference type="STRING" id="36646.A0A1V6UET1"/>
<dbReference type="PANTHER" id="PTHR48079">
    <property type="entry name" value="PROTEIN YEEZ"/>
    <property type="match status" value="1"/>
</dbReference>